<feature type="transmembrane region" description="Helical" evidence="8">
    <location>
        <begin position="284"/>
        <end position="305"/>
    </location>
</feature>
<gene>
    <name evidence="10" type="ORF">RFH51_02245</name>
</gene>
<feature type="transmembrane region" description="Helical" evidence="8">
    <location>
        <begin position="138"/>
        <end position="160"/>
    </location>
</feature>
<keyword evidence="4" id="KW-1003">Cell membrane</keyword>
<dbReference type="PANTHER" id="PTHR23502">
    <property type="entry name" value="MAJOR FACILITATOR SUPERFAMILY"/>
    <property type="match status" value="1"/>
</dbReference>
<dbReference type="PANTHER" id="PTHR23502:SF132">
    <property type="entry name" value="POLYAMINE TRANSPORTER 2-RELATED"/>
    <property type="match status" value="1"/>
</dbReference>
<evidence type="ECO:0000256" key="4">
    <source>
        <dbReference type="ARBA" id="ARBA00022475"/>
    </source>
</evidence>
<evidence type="ECO:0000313" key="11">
    <source>
        <dbReference type="Proteomes" id="UP001243195"/>
    </source>
</evidence>
<comment type="similarity">
    <text evidence="2 8">Belongs to the major facilitator superfamily. Bcr/CmlA family.</text>
</comment>
<name>A0AAW8JD04_9GAMM</name>
<feature type="transmembrane region" description="Helical" evidence="8">
    <location>
        <begin position="166"/>
        <end position="188"/>
    </location>
</feature>
<dbReference type="SUPFAM" id="SSF103473">
    <property type="entry name" value="MFS general substrate transporter"/>
    <property type="match status" value="1"/>
</dbReference>
<keyword evidence="3 8" id="KW-0813">Transport</keyword>
<feature type="transmembrane region" description="Helical" evidence="8">
    <location>
        <begin position="348"/>
        <end position="370"/>
    </location>
</feature>
<evidence type="ECO:0000256" key="6">
    <source>
        <dbReference type="ARBA" id="ARBA00022989"/>
    </source>
</evidence>
<dbReference type="InterPro" id="IPR004812">
    <property type="entry name" value="Efflux_drug-R_Bcr/CmlA"/>
</dbReference>
<dbReference type="Proteomes" id="UP001243195">
    <property type="component" value="Unassembled WGS sequence"/>
</dbReference>
<evidence type="ECO:0000256" key="8">
    <source>
        <dbReference type="RuleBase" id="RU365088"/>
    </source>
</evidence>
<keyword evidence="8" id="KW-0997">Cell inner membrane</keyword>
<comment type="subcellular location">
    <subcellularLocation>
        <location evidence="8">Cell inner membrane</location>
        <topology evidence="8">Multi-pass membrane protein</topology>
    </subcellularLocation>
    <subcellularLocation>
        <location evidence="1">Cell membrane</location>
        <topology evidence="1">Multi-pass membrane protein</topology>
    </subcellularLocation>
</comment>
<dbReference type="GO" id="GO:0042910">
    <property type="term" value="F:xenobiotic transmembrane transporter activity"/>
    <property type="evidence" value="ECO:0007669"/>
    <property type="project" value="InterPro"/>
</dbReference>
<dbReference type="InterPro" id="IPR036259">
    <property type="entry name" value="MFS_trans_sf"/>
</dbReference>
<dbReference type="NCBIfam" id="TIGR00710">
    <property type="entry name" value="efflux_Bcr_CflA"/>
    <property type="match status" value="1"/>
</dbReference>
<evidence type="ECO:0000259" key="9">
    <source>
        <dbReference type="PROSITE" id="PS50850"/>
    </source>
</evidence>
<feature type="transmembrane region" description="Helical" evidence="8">
    <location>
        <begin position="376"/>
        <end position="395"/>
    </location>
</feature>
<sequence>MSGQNAGKQYSTGWIVLLALFTSLGPLSIDMYLPALPQMAHDFGTTTQQIANTLPAYFLGLAIGQLIYGPISDRIGRKKPLYFGMALYAIASLFCALAGDEWSLIAARILQALGGCVGVVMARAAIRDKLDVQGSAQAFASMMIVMGIAPILAPTLGAWILQFFEWRAIFVALALIGCGLFLCVHFFFKETLAVERRLNLSFSQVFILYGAIFKDKSFRFPMLAGCLTGAALFCYISSAPAVLMDGYHLDQQLFAYIFGFNAFGIIILSSLNKRLAGKLKVVQRLKMGGFIQVVGALIITISGLMHDAPLALVMCGMFMVVSGIGFTGPNAMALAMSEQGARAGTASAIMGSMQFSCGLIGGVLLNLLVWNDLINMGVLMLLFTLSGLAAIYMVAKRLEMQKKAI</sequence>
<dbReference type="CDD" id="cd17320">
    <property type="entry name" value="MFS_MdfA_MDR_like"/>
    <property type="match status" value="1"/>
</dbReference>
<keyword evidence="7 8" id="KW-0472">Membrane</keyword>
<accession>A0AAW8JD04</accession>
<dbReference type="EMBL" id="JAVIDA010000002">
    <property type="protein sequence ID" value="MDQ9070289.1"/>
    <property type="molecule type" value="Genomic_DNA"/>
</dbReference>
<feature type="transmembrane region" description="Helical" evidence="8">
    <location>
        <begin position="105"/>
        <end position="126"/>
    </location>
</feature>
<evidence type="ECO:0000256" key="1">
    <source>
        <dbReference type="ARBA" id="ARBA00004651"/>
    </source>
</evidence>
<protein>
    <recommendedName>
        <fullName evidence="8">Bcr/CflA family efflux transporter</fullName>
    </recommendedName>
</protein>
<feature type="transmembrane region" description="Helical" evidence="8">
    <location>
        <begin position="311"/>
        <end position="336"/>
    </location>
</feature>
<dbReference type="InterPro" id="IPR011701">
    <property type="entry name" value="MFS"/>
</dbReference>
<keyword evidence="5 8" id="KW-0812">Transmembrane</keyword>
<dbReference type="AlphaFoldDB" id="A0AAW8JD04"/>
<feature type="transmembrane region" description="Helical" evidence="8">
    <location>
        <begin position="253"/>
        <end position="272"/>
    </location>
</feature>
<proteinExistence type="inferred from homology"/>
<evidence type="ECO:0000256" key="5">
    <source>
        <dbReference type="ARBA" id="ARBA00022692"/>
    </source>
</evidence>
<evidence type="ECO:0000256" key="3">
    <source>
        <dbReference type="ARBA" id="ARBA00022448"/>
    </source>
</evidence>
<dbReference type="FunFam" id="1.20.1720.10:FF:000005">
    <property type="entry name" value="Bcr/CflA family efflux transporter"/>
    <property type="match status" value="1"/>
</dbReference>
<feature type="transmembrane region" description="Helical" evidence="8">
    <location>
        <begin position="222"/>
        <end position="241"/>
    </location>
</feature>
<reference evidence="10" key="1">
    <citation type="submission" date="2023-08" db="EMBL/GenBank/DDBJ databases">
        <title>Emergence of clinically-relevant ST2 carbapenem-resistant Acinetobacter baumannii strains in hospital sewages in Zhejiang, East of China.</title>
        <authorList>
            <person name="Kaichao C."/>
            <person name="Zhang R."/>
        </authorList>
    </citation>
    <scope>NUCLEOTIDE SEQUENCE</scope>
    <source>
        <strain evidence="10">M-SY-60</strain>
    </source>
</reference>
<dbReference type="GO" id="GO:1990961">
    <property type="term" value="P:xenobiotic detoxification by transmembrane export across the plasma membrane"/>
    <property type="evidence" value="ECO:0007669"/>
    <property type="project" value="InterPro"/>
</dbReference>
<dbReference type="InterPro" id="IPR020846">
    <property type="entry name" value="MFS_dom"/>
</dbReference>
<feature type="transmembrane region" description="Helical" evidence="8">
    <location>
        <begin position="12"/>
        <end position="29"/>
    </location>
</feature>
<evidence type="ECO:0000256" key="7">
    <source>
        <dbReference type="ARBA" id="ARBA00023136"/>
    </source>
</evidence>
<evidence type="ECO:0000256" key="2">
    <source>
        <dbReference type="ARBA" id="ARBA00006236"/>
    </source>
</evidence>
<organism evidence="10 11">
    <name type="scientific">Acinetobacter gerneri</name>
    <dbReference type="NCBI Taxonomy" id="202952"/>
    <lineage>
        <taxon>Bacteria</taxon>
        <taxon>Pseudomonadati</taxon>
        <taxon>Pseudomonadota</taxon>
        <taxon>Gammaproteobacteria</taxon>
        <taxon>Moraxellales</taxon>
        <taxon>Moraxellaceae</taxon>
        <taxon>Acinetobacter</taxon>
    </lineage>
</organism>
<dbReference type="GO" id="GO:0005886">
    <property type="term" value="C:plasma membrane"/>
    <property type="evidence" value="ECO:0007669"/>
    <property type="project" value="UniProtKB-SubCell"/>
</dbReference>
<dbReference type="GeneID" id="84208244"/>
<dbReference type="Gene3D" id="1.20.1720.10">
    <property type="entry name" value="Multidrug resistance protein D"/>
    <property type="match status" value="1"/>
</dbReference>
<feature type="transmembrane region" description="Helical" evidence="8">
    <location>
        <begin position="49"/>
        <end position="68"/>
    </location>
</feature>
<dbReference type="RefSeq" id="WP_004857203.1">
    <property type="nucleotide sequence ID" value="NZ_BBLI01000021.1"/>
</dbReference>
<feature type="transmembrane region" description="Helical" evidence="8">
    <location>
        <begin position="80"/>
        <end position="99"/>
    </location>
</feature>
<comment type="caution">
    <text evidence="10">The sequence shown here is derived from an EMBL/GenBank/DDBJ whole genome shotgun (WGS) entry which is preliminary data.</text>
</comment>
<feature type="domain" description="Major facilitator superfamily (MFS) profile" evidence="9">
    <location>
        <begin position="14"/>
        <end position="398"/>
    </location>
</feature>
<dbReference type="Pfam" id="PF07690">
    <property type="entry name" value="MFS_1"/>
    <property type="match status" value="1"/>
</dbReference>
<dbReference type="PROSITE" id="PS50850">
    <property type="entry name" value="MFS"/>
    <property type="match status" value="1"/>
</dbReference>
<evidence type="ECO:0000313" key="10">
    <source>
        <dbReference type="EMBL" id="MDQ9070289.1"/>
    </source>
</evidence>
<keyword evidence="6 8" id="KW-1133">Transmembrane helix</keyword>